<evidence type="ECO:0000256" key="1">
    <source>
        <dbReference type="SAM" id="MobiDB-lite"/>
    </source>
</evidence>
<evidence type="ECO:0000313" key="3">
    <source>
        <dbReference type="EMBL" id="OIW25398.1"/>
    </source>
</evidence>
<dbReference type="InParanoid" id="A0A1J7ID56"/>
<sequence length="300" mass="33221">MSTPSRRCTNPRCSEYSSTSYSKDGAAPNSDETDTTRKWVGYGKCYDCSQLYVTALLRKVVTMSGRLTARNTSDEIETAHIERQSSSSALASTATKGLNVGSGVTHASVRQEHRSFFTDEKGMAAVFQPRLADGRDGRDRRDSFWMQAVLIARIYGLSALKMSIWLLSVLLALGASSVMYYYITARAVSTLGDTTKRHPHPSTLTFIVACIVCALATIPHIYSQRFNRYQSHYYLASLCGLTTASYFSGWNTAVDILPADLTITLVLSSAFHAIYPQRQPGRRVISEKRDQKLSSPLLPK</sequence>
<accession>A0A1J7ID56</accession>
<feature type="compositionally biased region" description="Polar residues" evidence="1">
    <location>
        <begin position="1"/>
        <end position="22"/>
    </location>
</feature>
<organism evidence="3 4">
    <name type="scientific">Coniochaeta ligniaria NRRL 30616</name>
    <dbReference type="NCBI Taxonomy" id="1408157"/>
    <lineage>
        <taxon>Eukaryota</taxon>
        <taxon>Fungi</taxon>
        <taxon>Dikarya</taxon>
        <taxon>Ascomycota</taxon>
        <taxon>Pezizomycotina</taxon>
        <taxon>Sordariomycetes</taxon>
        <taxon>Sordariomycetidae</taxon>
        <taxon>Coniochaetales</taxon>
        <taxon>Coniochaetaceae</taxon>
        <taxon>Coniochaeta</taxon>
    </lineage>
</organism>
<protein>
    <submittedName>
        <fullName evidence="3">Uncharacterized protein</fullName>
    </submittedName>
</protein>
<reference evidence="3 4" key="1">
    <citation type="submission" date="2016-10" db="EMBL/GenBank/DDBJ databases">
        <title>Draft genome sequence of Coniochaeta ligniaria NRRL30616, a lignocellulolytic fungus for bioabatement of inhibitors in plant biomass hydrolysates.</title>
        <authorList>
            <consortium name="DOE Joint Genome Institute"/>
            <person name="Jimenez D.J."/>
            <person name="Hector R.E."/>
            <person name="Riley R."/>
            <person name="Sun H."/>
            <person name="Grigoriev I.V."/>
            <person name="Van Elsas J.D."/>
            <person name="Nichols N.N."/>
        </authorList>
    </citation>
    <scope>NUCLEOTIDE SEQUENCE [LARGE SCALE GENOMIC DNA]</scope>
    <source>
        <strain evidence="3 4">NRRL 30616</strain>
    </source>
</reference>
<evidence type="ECO:0000256" key="2">
    <source>
        <dbReference type="SAM" id="Phobius"/>
    </source>
</evidence>
<keyword evidence="4" id="KW-1185">Reference proteome</keyword>
<feature type="transmembrane region" description="Helical" evidence="2">
    <location>
        <begin position="203"/>
        <end position="221"/>
    </location>
</feature>
<feature type="transmembrane region" description="Helical" evidence="2">
    <location>
        <begin position="163"/>
        <end position="183"/>
    </location>
</feature>
<dbReference type="AlphaFoldDB" id="A0A1J7ID56"/>
<keyword evidence="2" id="KW-1133">Transmembrane helix</keyword>
<keyword evidence="2" id="KW-0812">Transmembrane</keyword>
<evidence type="ECO:0000313" key="4">
    <source>
        <dbReference type="Proteomes" id="UP000182658"/>
    </source>
</evidence>
<name>A0A1J7ID56_9PEZI</name>
<feature type="region of interest" description="Disordered" evidence="1">
    <location>
        <begin position="1"/>
        <end position="34"/>
    </location>
</feature>
<keyword evidence="2" id="KW-0472">Membrane</keyword>
<dbReference type="EMBL" id="KV875102">
    <property type="protein sequence ID" value="OIW25398.1"/>
    <property type="molecule type" value="Genomic_DNA"/>
</dbReference>
<dbReference type="Proteomes" id="UP000182658">
    <property type="component" value="Unassembled WGS sequence"/>
</dbReference>
<dbReference type="OrthoDB" id="5240906at2759"/>
<gene>
    <name evidence="3" type="ORF">CONLIGDRAFT_673485</name>
</gene>
<proteinExistence type="predicted"/>